<dbReference type="Proteomes" id="UP001407347">
    <property type="component" value="Unassembled WGS sequence"/>
</dbReference>
<gene>
    <name evidence="1" type="ORF">PUR29_13905</name>
</gene>
<evidence type="ECO:0000313" key="1">
    <source>
        <dbReference type="EMBL" id="MEN3234690.1"/>
    </source>
</evidence>
<protein>
    <submittedName>
        <fullName evidence="1">DUF1643 domain-containing protein</fullName>
    </submittedName>
</protein>
<keyword evidence="2" id="KW-1185">Reference proteome</keyword>
<name>A0ABU9ZUH9_9HYPH</name>
<evidence type="ECO:0000313" key="2">
    <source>
        <dbReference type="Proteomes" id="UP001407347"/>
    </source>
</evidence>
<accession>A0ABU9ZUH9</accession>
<organism evidence="1 2">
    <name type="scientific">Methylobacterium ajmalii</name>
    <dbReference type="NCBI Taxonomy" id="2738439"/>
    <lineage>
        <taxon>Bacteria</taxon>
        <taxon>Pseudomonadati</taxon>
        <taxon>Pseudomonadota</taxon>
        <taxon>Alphaproteobacteria</taxon>
        <taxon>Hyphomicrobiales</taxon>
        <taxon>Methylobacteriaceae</taxon>
        <taxon>Methylobacterium</taxon>
    </lineage>
</organism>
<proteinExistence type="predicted"/>
<reference evidence="1 2" key="1">
    <citation type="journal article" date="2023" name="PLoS ONE">
        <title>Complete genome assembly of Hawai'i environmental nontuberculous mycobacteria reveals unexpected co-isolation with methylobacteria.</title>
        <authorList>
            <person name="Hendrix J."/>
            <person name="Epperson L.E."/>
            <person name="Tong E.I."/>
            <person name="Chan Y.L."/>
            <person name="Hasan N.A."/>
            <person name="Dawrs S.N."/>
            <person name="Norton G.J."/>
            <person name="Virdi R."/>
            <person name="Crooks J.L."/>
            <person name="Chan E.D."/>
            <person name="Honda J.R."/>
            <person name="Strong M."/>
        </authorList>
    </citation>
    <scope>NUCLEOTIDE SEQUENCE [LARGE SCALE GENOMIC DNA]</scope>
    <source>
        <strain evidence="1 2">NJH_HI04-1</strain>
    </source>
</reference>
<dbReference type="RefSeq" id="WP_346013002.1">
    <property type="nucleotide sequence ID" value="NZ_JAQYXP010000002.1"/>
</dbReference>
<comment type="caution">
    <text evidence="1">The sequence shown here is derived from an EMBL/GenBank/DDBJ whole genome shotgun (WGS) entry which is preliminary data.</text>
</comment>
<dbReference type="EMBL" id="JAQYXP010000002">
    <property type="protein sequence ID" value="MEN3234690.1"/>
    <property type="molecule type" value="Genomic_DNA"/>
</dbReference>
<dbReference type="Pfam" id="PF07799">
    <property type="entry name" value="DUF1643"/>
    <property type="match status" value="1"/>
</dbReference>
<dbReference type="InterPro" id="IPR012441">
    <property type="entry name" value="DUF1643"/>
</dbReference>
<sequence>MSGDAILRGSAEFSTCGQHRYRLDRWWSDEPRALVCMRNPSTAGADKNDPTICRLRALLQGRPGIGGFTVVNADDRIATDPRDLDVWLAGQDVTTMKVMRQANLVRLLPLAKAAPVRIVAWGNLLAPGLHADRVIAALSLGGAHPLHAFALTGDGAPIHPLARGRSRVPLGMPLIEWRPAVARPTAPATEQEEG</sequence>